<dbReference type="Pfam" id="PF00534">
    <property type="entry name" value="Glycos_transf_1"/>
    <property type="match status" value="1"/>
</dbReference>
<comment type="caution">
    <text evidence="6">The sequence shown here is derived from an EMBL/GenBank/DDBJ whole genome shotgun (WGS) entry which is preliminary data.</text>
</comment>
<proteinExistence type="predicted"/>
<dbReference type="EMBL" id="BAAAWD010000006">
    <property type="protein sequence ID" value="GAA2999192.1"/>
    <property type="molecule type" value="Genomic_DNA"/>
</dbReference>
<evidence type="ECO:0000259" key="5">
    <source>
        <dbReference type="Pfam" id="PF13579"/>
    </source>
</evidence>
<dbReference type="InterPro" id="IPR028098">
    <property type="entry name" value="Glyco_trans_4-like_N"/>
</dbReference>
<feature type="domain" description="Glycosyl transferase family 1" evidence="4">
    <location>
        <begin position="496"/>
        <end position="665"/>
    </location>
</feature>
<feature type="region of interest" description="Disordered" evidence="3">
    <location>
        <begin position="1"/>
        <end position="129"/>
    </location>
</feature>
<protein>
    <recommendedName>
        <fullName evidence="8">Glycosyltransferase WbuB</fullName>
    </recommendedName>
</protein>
<dbReference type="InterPro" id="IPR001296">
    <property type="entry name" value="Glyco_trans_1"/>
</dbReference>
<evidence type="ECO:0000313" key="6">
    <source>
        <dbReference type="EMBL" id="GAA2999192.1"/>
    </source>
</evidence>
<organism evidence="6 7">
    <name type="scientific">Streptosporangium longisporum</name>
    <dbReference type="NCBI Taxonomy" id="46187"/>
    <lineage>
        <taxon>Bacteria</taxon>
        <taxon>Bacillati</taxon>
        <taxon>Actinomycetota</taxon>
        <taxon>Actinomycetes</taxon>
        <taxon>Streptosporangiales</taxon>
        <taxon>Streptosporangiaceae</taxon>
        <taxon>Streptosporangium</taxon>
    </lineage>
</organism>
<evidence type="ECO:0000313" key="7">
    <source>
        <dbReference type="Proteomes" id="UP001499930"/>
    </source>
</evidence>
<gene>
    <name evidence="6" type="ORF">GCM10017559_19920</name>
</gene>
<reference evidence="7" key="1">
    <citation type="journal article" date="2019" name="Int. J. Syst. Evol. Microbiol.">
        <title>The Global Catalogue of Microorganisms (GCM) 10K type strain sequencing project: providing services to taxonomists for standard genome sequencing and annotation.</title>
        <authorList>
            <consortium name="The Broad Institute Genomics Platform"/>
            <consortium name="The Broad Institute Genome Sequencing Center for Infectious Disease"/>
            <person name="Wu L."/>
            <person name="Ma J."/>
        </authorList>
    </citation>
    <scope>NUCLEOTIDE SEQUENCE [LARGE SCALE GENOMIC DNA]</scope>
    <source>
        <strain evidence="7">JCM 3106</strain>
    </source>
</reference>
<name>A0ABP6KEN2_9ACTN</name>
<accession>A0ABP6KEN2</accession>
<keyword evidence="2" id="KW-0808">Transferase</keyword>
<keyword evidence="7" id="KW-1185">Reference proteome</keyword>
<evidence type="ECO:0000256" key="2">
    <source>
        <dbReference type="ARBA" id="ARBA00022679"/>
    </source>
</evidence>
<keyword evidence="1" id="KW-0328">Glycosyltransferase</keyword>
<dbReference type="PANTHER" id="PTHR12526:SF600">
    <property type="entry name" value="GLYCOSYL TRANSFERASE GROUP 1"/>
    <property type="match status" value="1"/>
</dbReference>
<dbReference type="Pfam" id="PF13579">
    <property type="entry name" value="Glyco_trans_4_4"/>
    <property type="match status" value="1"/>
</dbReference>
<sequence>MTPPATESTSPVTESTSPAVESASPATESTSPAVKTTSPVTETTSSSVVEATSPAVEPSTKTEADTANPNEDAPQTPNEDEPQVTNTDPPQTKDEDEDATPQDTDDHAPGTPTPSETPLDDADPDKVTVEPVSPVADASQVTGVPSVSAKSSRAGLRGLLRGFIQHPVIVSRVVVTKVKSDPVRVAQAAAETLPPRVRPVVGRFAWPVARRAKVVVRKLGMRMVKGPWAEAKEHFDSGRMTEAVAVLQAHTRYPFIKRRAAYYAGELAAIQPNPIPPKAKVIVGERFPGRVLHCVTNALPYTQAGYTVRTHRIVTSQKAAGLDPHVVTSWGWPMMQGHADATPYEEIDGIPYHRLIPSGEVPFESHGRMIRGAGEVTELVRTLRPQVLHAATDHRNGSVALAVRERTGTPMVYEVRGFLEETWASRDPKRVGSQRHLLQRDREAFIMRSADAVVTLAETMATEIAERGVPREKIYLAPNAVDDSLLAAEYDGAAFRSAYGIEPGEIVMGSVSSIVAYEGFATMIRAAALLRDEGAPVKVLLVGDGAERPALLEQVEELGLGDIAILPGRVGPDEALQAQAAIDIFVCPREDLRVCRLVTPLKPVEAMALGKPVVLSDLPALSELVGSEGAGMLVPPGDPEALAKAIAGLRDDPARRAEMGEAGRAEVAAKRTWSRIAATYRDIYQSIAG</sequence>
<dbReference type="Gene3D" id="3.40.50.2000">
    <property type="entry name" value="Glycogen Phosphorylase B"/>
    <property type="match status" value="2"/>
</dbReference>
<feature type="compositionally biased region" description="Polar residues" evidence="3">
    <location>
        <begin position="59"/>
        <end position="90"/>
    </location>
</feature>
<dbReference type="PANTHER" id="PTHR12526">
    <property type="entry name" value="GLYCOSYLTRANSFERASE"/>
    <property type="match status" value="1"/>
</dbReference>
<dbReference type="Proteomes" id="UP001499930">
    <property type="component" value="Unassembled WGS sequence"/>
</dbReference>
<evidence type="ECO:0008006" key="8">
    <source>
        <dbReference type="Google" id="ProtNLM"/>
    </source>
</evidence>
<feature type="compositionally biased region" description="Low complexity" evidence="3">
    <location>
        <begin position="1"/>
        <end position="57"/>
    </location>
</feature>
<dbReference type="CDD" id="cd03801">
    <property type="entry name" value="GT4_PimA-like"/>
    <property type="match status" value="1"/>
</dbReference>
<dbReference type="SUPFAM" id="SSF53756">
    <property type="entry name" value="UDP-Glycosyltransferase/glycogen phosphorylase"/>
    <property type="match status" value="1"/>
</dbReference>
<evidence type="ECO:0000259" key="4">
    <source>
        <dbReference type="Pfam" id="PF00534"/>
    </source>
</evidence>
<evidence type="ECO:0000256" key="3">
    <source>
        <dbReference type="SAM" id="MobiDB-lite"/>
    </source>
</evidence>
<feature type="domain" description="Glycosyltransferase subfamily 4-like N-terminal" evidence="5">
    <location>
        <begin position="305"/>
        <end position="479"/>
    </location>
</feature>
<evidence type="ECO:0000256" key="1">
    <source>
        <dbReference type="ARBA" id="ARBA00022676"/>
    </source>
</evidence>